<dbReference type="InterPro" id="IPR001173">
    <property type="entry name" value="Glyco_trans_2-like"/>
</dbReference>
<comment type="caution">
    <text evidence="2">The sequence shown here is derived from an EMBL/GenBank/DDBJ whole genome shotgun (WGS) entry which is preliminary data.</text>
</comment>
<dbReference type="RefSeq" id="WP_206579706.1">
    <property type="nucleotide sequence ID" value="NZ_JAFKCT010000009.1"/>
</dbReference>
<feature type="domain" description="Glycosyltransferase 2-like" evidence="1">
    <location>
        <begin position="7"/>
        <end position="170"/>
    </location>
</feature>
<protein>
    <submittedName>
        <fullName evidence="2">Glycosyltransferase</fullName>
    </submittedName>
</protein>
<sequence length="288" mass="34201">MKAGLVSILVANYNKDNYLAATLESIIAQDYPDWECIVVDDHSTDTSLEILRSFGERDRRFKVLERPLDMPKGANYCRNYAFSHSQGEFIQWFDSDDLMYPWFLREKVAYLTANPSMSYVVCRGEIEFDSEFEGNTKFGQRIQSDSPIADYLRFRLLFFIAGPLIRRRVLEQIGLFNFRLRRHQEWELFFRMLLLQADWGIVDRVSFRYQVHNESITSRHQEKRKVVESELILFQEVLRLSNRNFTGAIPLRERRRLAFKYLLVAAYHRRLGYAASYLGMLLRELARF</sequence>
<accession>A0ABS3CBC0</accession>
<evidence type="ECO:0000313" key="3">
    <source>
        <dbReference type="Proteomes" id="UP000664317"/>
    </source>
</evidence>
<proteinExistence type="predicted"/>
<keyword evidence="3" id="KW-1185">Reference proteome</keyword>
<dbReference type="InterPro" id="IPR029044">
    <property type="entry name" value="Nucleotide-diphossugar_trans"/>
</dbReference>
<name>A0ABS3CBC0_9BACT</name>
<dbReference type="Proteomes" id="UP000664317">
    <property type="component" value="Unassembled WGS sequence"/>
</dbReference>
<dbReference type="PANTHER" id="PTHR43685">
    <property type="entry name" value="GLYCOSYLTRANSFERASE"/>
    <property type="match status" value="1"/>
</dbReference>
<dbReference type="EMBL" id="JAFKCT010000009">
    <property type="protein sequence ID" value="MBN7812934.1"/>
    <property type="molecule type" value="Genomic_DNA"/>
</dbReference>
<dbReference type="PANTHER" id="PTHR43685:SF2">
    <property type="entry name" value="GLYCOSYLTRANSFERASE 2-LIKE DOMAIN-CONTAINING PROTEIN"/>
    <property type="match status" value="1"/>
</dbReference>
<organism evidence="2 3">
    <name type="scientific">Algoriphagus oliviformis</name>
    <dbReference type="NCBI Taxonomy" id="2811231"/>
    <lineage>
        <taxon>Bacteria</taxon>
        <taxon>Pseudomonadati</taxon>
        <taxon>Bacteroidota</taxon>
        <taxon>Cytophagia</taxon>
        <taxon>Cytophagales</taxon>
        <taxon>Cyclobacteriaceae</taxon>
        <taxon>Algoriphagus</taxon>
    </lineage>
</organism>
<dbReference type="Pfam" id="PF00535">
    <property type="entry name" value="Glycos_transf_2"/>
    <property type="match status" value="1"/>
</dbReference>
<evidence type="ECO:0000259" key="1">
    <source>
        <dbReference type="Pfam" id="PF00535"/>
    </source>
</evidence>
<dbReference type="Gene3D" id="3.90.550.10">
    <property type="entry name" value="Spore Coat Polysaccharide Biosynthesis Protein SpsA, Chain A"/>
    <property type="match status" value="1"/>
</dbReference>
<reference evidence="2 3" key="1">
    <citation type="submission" date="2021-03" db="EMBL/GenBank/DDBJ databases">
        <title>novel species isolated from a fishpond in China.</title>
        <authorList>
            <person name="Lu H."/>
            <person name="Cai Z."/>
        </authorList>
    </citation>
    <scope>NUCLEOTIDE SEQUENCE [LARGE SCALE GENOMIC DNA]</scope>
    <source>
        <strain evidence="2 3">H41</strain>
    </source>
</reference>
<evidence type="ECO:0000313" key="2">
    <source>
        <dbReference type="EMBL" id="MBN7812934.1"/>
    </source>
</evidence>
<dbReference type="SUPFAM" id="SSF53448">
    <property type="entry name" value="Nucleotide-diphospho-sugar transferases"/>
    <property type="match status" value="1"/>
</dbReference>
<gene>
    <name evidence="2" type="ORF">J0A68_18400</name>
</gene>
<dbReference type="InterPro" id="IPR050834">
    <property type="entry name" value="Glycosyltransf_2"/>
</dbReference>